<keyword evidence="2" id="KW-1185">Reference proteome</keyword>
<sequence>MAGSSGNFPYHKIPLLTTAKLPRVGCRTYDSDPEYSLTIGSRFDWTPVQTQFPRRTFDRNGSPPSSPKNA</sequence>
<accession>A0ABX9LZP4</accession>
<reference evidence="1 2" key="2">
    <citation type="journal article" date="2020" name="Int. J. Syst. Evol. Microbiol.">
        <title>Leptospira yasudae sp. nov. and Leptospira stimsonii sp. nov., two new species of the pathogenic group isolated from environmental sources.</title>
        <authorList>
            <person name="Casanovas-Massana A."/>
            <person name="Hamond C."/>
            <person name="Santos L.A."/>
            <person name="de Oliveira D."/>
            <person name="Hacker K.P."/>
            <person name="Balassiano I."/>
            <person name="Costa F."/>
            <person name="Medeiros M.A."/>
            <person name="Reis M.G."/>
            <person name="Ko A.I."/>
            <person name="Wunder E.A."/>
        </authorList>
    </citation>
    <scope>NUCLEOTIDE SEQUENCE [LARGE SCALE GENOMIC DNA]</scope>
    <source>
        <strain evidence="1 2">B21</strain>
    </source>
</reference>
<evidence type="ECO:0000313" key="1">
    <source>
        <dbReference type="EMBL" id="RHX78506.1"/>
    </source>
</evidence>
<name>A0ABX9LZP4_9LEPT</name>
<organism evidence="1 2">
    <name type="scientific">Leptospira yasudae</name>
    <dbReference type="NCBI Taxonomy" id="2202201"/>
    <lineage>
        <taxon>Bacteria</taxon>
        <taxon>Pseudomonadati</taxon>
        <taxon>Spirochaetota</taxon>
        <taxon>Spirochaetia</taxon>
        <taxon>Leptospirales</taxon>
        <taxon>Leptospiraceae</taxon>
        <taxon>Leptospira</taxon>
    </lineage>
</organism>
<gene>
    <name evidence="1" type="ORF">DLM77_15530</name>
</gene>
<comment type="caution">
    <text evidence="1">The sequence shown here is derived from an EMBL/GenBank/DDBJ whole genome shotgun (WGS) entry which is preliminary data.</text>
</comment>
<reference evidence="2" key="1">
    <citation type="submission" date="2018-05" db="EMBL/GenBank/DDBJ databases">
        <title>Leptospira yasudae sp. nov. and Leptospira stimsonii sp. nov., two pathogenic species of the genus Leptospira isolated from environmental sources.</title>
        <authorList>
            <person name="Casanovas-Massana A."/>
            <person name="Hamond C."/>
            <person name="Santos L.A."/>
            <person name="Hacker K.P."/>
            <person name="Balassiano I."/>
            <person name="Medeiros M.A."/>
            <person name="Reis M.G."/>
            <person name="Ko A.I."/>
            <person name="Wunder E.A."/>
        </authorList>
    </citation>
    <scope>NUCLEOTIDE SEQUENCE [LARGE SCALE GENOMIC DNA]</scope>
    <source>
        <strain evidence="2">B21</strain>
    </source>
</reference>
<evidence type="ECO:0000313" key="2">
    <source>
        <dbReference type="Proteomes" id="UP000285569"/>
    </source>
</evidence>
<dbReference type="Proteomes" id="UP000285569">
    <property type="component" value="Unassembled WGS sequence"/>
</dbReference>
<dbReference type="EMBL" id="QHCR01000007">
    <property type="protein sequence ID" value="RHX78506.1"/>
    <property type="molecule type" value="Genomic_DNA"/>
</dbReference>
<protein>
    <submittedName>
        <fullName evidence="1">Uncharacterized protein</fullName>
    </submittedName>
</protein>
<proteinExistence type="predicted"/>